<dbReference type="Pfam" id="PF01180">
    <property type="entry name" value="DHO_dh"/>
    <property type="match status" value="1"/>
</dbReference>
<feature type="domain" description="Dihydroorotate dehydrogenase catalytic" evidence="15">
    <location>
        <begin position="56"/>
        <end position="350"/>
    </location>
</feature>
<dbReference type="GO" id="GO:0044205">
    <property type="term" value="P:'de novo' UMP biosynthetic process"/>
    <property type="evidence" value="ECO:0007669"/>
    <property type="project" value="UniProtKB-UniPathway"/>
</dbReference>
<evidence type="ECO:0000256" key="13">
    <source>
        <dbReference type="ARBA" id="ARBA00048639"/>
    </source>
</evidence>
<evidence type="ECO:0000256" key="2">
    <source>
        <dbReference type="ARBA" id="ARBA00003125"/>
    </source>
</evidence>
<dbReference type="PANTHER" id="PTHR48109:SF4">
    <property type="entry name" value="DIHYDROOROTATE DEHYDROGENASE (QUINONE), MITOCHONDRIAL"/>
    <property type="match status" value="1"/>
</dbReference>
<accession>A0A1F7WGC6</accession>
<dbReference type="PANTHER" id="PTHR48109">
    <property type="entry name" value="DIHYDROOROTATE DEHYDROGENASE (QUINONE), MITOCHONDRIAL-RELATED"/>
    <property type="match status" value="1"/>
</dbReference>
<comment type="subcellular location">
    <subcellularLocation>
        <location evidence="3">Membrane</location>
    </subcellularLocation>
</comment>
<gene>
    <name evidence="16" type="ORF">A2115_00330</name>
</gene>
<dbReference type="Gene3D" id="3.20.20.70">
    <property type="entry name" value="Aldolase class I"/>
    <property type="match status" value="1"/>
</dbReference>
<dbReference type="InterPro" id="IPR012135">
    <property type="entry name" value="Dihydroorotate_DH_1_2"/>
</dbReference>
<dbReference type="GO" id="GO:0006207">
    <property type="term" value="P:'de novo' pyrimidine nucleobase biosynthetic process"/>
    <property type="evidence" value="ECO:0007669"/>
    <property type="project" value="UniProtKB-UniRule"/>
</dbReference>
<dbReference type="AlphaFoldDB" id="A0A1F7WGC6"/>
<dbReference type="InterPro" id="IPR001295">
    <property type="entry name" value="Dihydroorotate_DH_CS"/>
</dbReference>
<dbReference type="EMBL" id="MGFJ01000036">
    <property type="protein sequence ID" value="OGM01882.1"/>
    <property type="molecule type" value="Genomic_DNA"/>
</dbReference>
<dbReference type="Proteomes" id="UP000176198">
    <property type="component" value="Unassembled WGS sequence"/>
</dbReference>
<comment type="caution">
    <text evidence="16">The sequence shown here is derived from an EMBL/GenBank/DDBJ whole genome shotgun (WGS) entry which is preliminary data.</text>
</comment>
<evidence type="ECO:0000256" key="8">
    <source>
        <dbReference type="ARBA" id="ARBA00022630"/>
    </source>
</evidence>
<evidence type="ECO:0000256" key="1">
    <source>
        <dbReference type="ARBA" id="ARBA00001917"/>
    </source>
</evidence>
<comment type="cofactor">
    <cofactor evidence="1">
        <name>FMN</name>
        <dbReference type="ChEBI" id="CHEBI:58210"/>
    </cofactor>
</comment>
<reference evidence="16 17" key="1">
    <citation type="journal article" date="2016" name="Nat. Commun.">
        <title>Thousands of microbial genomes shed light on interconnected biogeochemical processes in an aquifer system.</title>
        <authorList>
            <person name="Anantharaman K."/>
            <person name="Brown C.T."/>
            <person name="Hug L.A."/>
            <person name="Sharon I."/>
            <person name="Castelle C.J."/>
            <person name="Probst A.J."/>
            <person name="Thomas B.C."/>
            <person name="Singh A."/>
            <person name="Wilkins M.J."/>
            <person name="Karaoz U."/>
            <person name="Brodie E.L."/>
            <person name="Williams K.H."/>
            <person name="Hubbard S.S."/>
            <person name="Banfield J.F."/>
        </authorList>
    </citation>
    <scope>NUCLEOTIDE SEQUENCE [LARGE SCALE GENOMIC DNA]</scope>
</reference>
<dbReference type="UniPathway" id="UPA00070">
    <property type="reaction ID" value="UER00946"/>
</dbReference>
<evidence type="ECO:0000256" key="9">
    <source>
        <dbReference type="ARBA" id="ARBA00022643"/>
    </source>
</evidence>
<evidence type="ECO:0000256" key="10">
    <source>
        <dbReference type="ARBA" id="ARBA00022975"/>
    </source>
</evidence>
<dbReference type="GO" id="GO:0005737">
    <property type="term" value="C:cytoplasm"/>
    <property type="evidence" value="ECO:0007669"/>
    <property type="project" value="InterPro"/>
</dbReference>
<dbReference type="InterPro" id="IPR013785">
    <property type="entry name" value="Aldolase_TIM"/>
</dbReference>
<keyword evidence="11" id="KW-0560">Oxidoreductase</keyword>
<comment type="catalytic activity">
    <reaction evidence="13">
        <text>(S)-dihydroorotate + a quinone = orotate + a quinol</text>
        <dbReference type="Rhea" id="RHEA:30187"/>
        <dbReference type="ChEBI" id="CHEBI:24646"/>
        <dbReference type="ChEBI" id="CHEBI:30839"/>
        <dbReference type="ChEBI" id="CHEBI:30864"/>
        <dbReference type="ChEBI" id="CHEBI:132124"/>
        <dbReference type="EC" id="1.3.5.2"/>
    </reaction>
</comment>
<keyword evidence="9" id="KW-0288">FMN</keyword>
<dbReference type="PROSITE" id="PS00912">
    <property type="entry name" value="DHODEHASE_2"/>
    <property type="match status" value="1"/>
</dbReference>
<dbReference type="GO" id="GO:0005886">
    <property type="term" value="C:plasma membrane"/>
    <property type="evidence" value="ECO:0007669"/>
    <property type="project" value="TreeGrafter"/>
</dbReference>
<sequence>MNKFKIEHWFYKNILRPYLFAVDSEKIHDQMTKFGELTENAGWFLEAQYSYKSDRLKRSFLDVDFENPVGLAAGFDYDGHLAKTMKHIGFGFNTVGTVTAKAYGGNQKPRLLRLVKSRSILVNKGFKSEGATKVAKRLDSKNLQGHTVGISVGSSNIPEVNTVGKAINDYVFTFNVFKNKPYVKYFELNISCPNTAMTESFTTPQNFEKLVSTVSKLNLKQPIFVKMPNEIVSKEAESLVRIGLRYGIKGYIFSNLVKDRGNKHFVKSEIEKMEDYKGNFSGKPCTENPNKLLAHVRTKFGNKVVLIGLGGIFNAKDAIQKFESGADLVQLITGMIFEGPQIAGEINYQLSVGK</sequence>
<dbReference type="PIRSF" id="PIRSF000164">
    <property type="entry name" value="DHO_oxidase"/>
    <property type="match status" value="1"/>
</dbReference>
<evidence type="ECO:0000256" key="12">
    <source>
        <dbReference type="ARBA" id="ARBA00023136"/>
    </source>
</evidence>
<protein>
    <recommendedName>
        <fullName evidence="7 14">Dihydroorotate dehydrogenase (quinone)</fullName>
        <ecNumber evidence="6 14">1.3.5.2</ecNumber>
    </recommendedName>
</protein>
<dbReference type="GO" id="GO:0106430">
    <property type="term" value="F:dihydroorotate dehydrogenase (quinone) activity"/>
    <property type="evidence" value="ECO:0007669"/>
    <property type="project" value="UniProtKB-EC"/>
</dbReference>
<dbReference type="EC" id="1.3.5.2" evidence="6 14"/>
<evidence type="ECO:0000313" key="17">
    <source>
        <dbReference type="Proteomes" id="UP000176198"/>
    </source>
</evidence>
<dbReference type="NCBIfam" id="TIGR01036">
    <property type="entry name" value="pyrD_sub2"/>
    <property type="match status" value="1"/>
</dbReference>
<evidence type="ECO:0000256" key="7">
    <source>
        <dbReference type="ARBA" id="ARBA00018366"/>
    </source>
</evidence>
<comment type="function">
    <text evidence="2">Catalyzes the conversion of dihydroorotate to orotate with quinone as electron acceptor.</text>
</comment>
<dbReference type="InterPro" id="IPR005720">
    <property type="entry name" value="Dihydroorotate_DH_cat"/>
</dbReference>
<dbReference type="CDD" id="cd04738">
    <property type="entry name" value="DHOD_2_like"/>
    <property type="match status" value="1"/>
</dbReference>
<evidence type="ECO:0000256" key="11">
    <source>
        <dbReference type="ARBA" id="ARBA00023002"/>
    </source>
</evidence>
<dbReference type="InterPro" id="IPR050074">
    <property type="entry name" value="DHO_dehydrogenase"/>
</dbReference>
<comment type="pathway">
    <text evidence="4">Pyrimidine metabolism; UMP biosynthesis via de novo pathway; orotate from (S)-dihydroorotate (quinone route): step 1/1.</text>
</comment>
<evidence type="ECO:0000256" key="14">
    <source>
        <dbReference type="NCBIfam" id="TIGR01036"/>
    </source>
</evidence>
<evidence type="ECO:0000256" key="3">
    <source>
        <dbReference type="ARBA" id="ARBA00004370"/>
    </source>
</evidence>
<keyword evidence="10" id="KW-0665">Pyrimidine biosynthesis</keyword>
<comment type="similarity">
    <text evidence="5">Belongs to the dihydroorotate dehydrogenase family. Type 2 subfamily.</text>
</comment>
<name>A0A1F7WGC6_9BACT</name>
<evidence type="ECO:0000256" key="6">
    <source>
        <dbReference type="ARBA" id="ARBA00012791"/>
    </source>
</evidence>
<dbReference type="NCBIfam" id="NF003652">
    <property type="entry name" value="PRK05286.2-5"/>
    <property type="match status" value="1"/>
</dbReference>
<evidence type="ECO:0000313" key="16">
    <source>
        <dbReference type="EMBL" id="OGM01882.1"/>
    </source>
</evidence>
<dbReference type="InterPro" id="IPR005719">
    <property type="entry name" value="Dihydroorotate_DH_2"/>
</dbReference>
<dbReference type="SUPFAM" id="SSF51395">
    <property type="entry name" value="FMN-linked oxidoreductases"/>
    <property type="match status" value="1"/>
</dbReference>
<evidence type="ECO:0000256" key="4">
    <source>
        <dbReference type="ARBA" id="ARBA00005161"/>
    </source>
</evidence>
<keyword evidence="8" id="KW-0285">Flavoprotein</keyword>
<evidence type="ECO:0000259" key="15">
    <source>
        <dbReference type="Pfam" id="PF01180"/>
    </source>
</evidence>
<proteinExistence type="inferred from homology"/>
<dbReference type="STRING" id="1802471.A2115_00330"/>
<organism evidence="16 17">
    <name type="scientific">Candidatus Woesebacteria bacterium GWA1_41_8</name>
    <dbReference type="NCBI Taxonomy" id="1802471"/>
    <lineage>
        <taxon>Bacteria</taxon>
        <taxon>Candidatus Woeseibacteriota</taxon>
    </lineage>
</organism>
<keyword evidence="12" id="KW-0472">Membrane</keyword>
<evidence type="ECO:0000256" key="5">
    <source>
        <dbReference type="ARBA" id="ARBA00005359"/>
    </source>
</evidence>